<feature type="domain" description="D-isomer specific 2-hydroxyacid dehydrogenase NAD-binding" evidence="6">
    <location>
        <begin position="110"/>
        <end position="297"/>
    </location>
</feature>
<keyword evidence="8" id="KW-1185">Reference proteome</keyword>
<dbReference type="PANTHER" id="PTHR43026:SF1">
    <property type="entry name" value="2-HYDROXYACID DEHYDROGENASE HOMOLOG 1-RELATED"/>
    <property type="match status" value="1"/>
</dbReference>
<comment type="similarity">
    <text evidence="1 4">Belongs to the D-isomer specific 2-hydroxyacid dehydrogenase family.</text>
</comment>
<proteinExistence type="inferred from homology"/>
<evidence type="ECO:0000259" key="6">
    <source>
        <dbReference type="Pfam" id="PF02826"/>
    </source>
</evidence>
<comment type="caution">
    <text evidence="7">The sequence shown here is derived from an EMBL/GenBank/DDBJ whole genome shotgun (WGS) entry which is preliminary data.</text>
</comment>
<reference evidence="8" key="1">
    <citation type="journal article" date="2019" name="Int. J. Syst. Evol. Microbiol.">
        <title>The Global Catalogue of Microorganisms (GCM) 10K type strain sequencing project: providing services to taxonomists for standard genome sequencing and annotation.</title>
        <authorList>
            <consortium name="The Broad Institute Genomics Platform"/>
            <consortium name="The Broad Institute Genome Sequencing Center for Infectious Disease"/>
            <person name="Wu L."/>
            <person name="Ma J."/>
        </authorList>
    </citation>
    <scope>NUCLEOTIDE SEQUENCE [LARGE SCALE GENOMIC DNA]</scope>
    <source>
        <strain evidence="8">JCM 17452</strain>
    </source>
</reference>
<dbReference type="SUPFAM" id="SSF51735">
    <property type="entry name" value="NAD(P)-binding Rossmann-fold domains"/>
    <property type="match status" value="1"/>
</dbReference>
<dbReference type="Proteomes" id="UP001500027">
    <property type="component" value="Unassembled WGS sequence"/>
</dbReference>
<evidence type="ECO:0000313" key="8">
    <source>
        <dbReference type="Proteomes" id="UP001500027"/>
    </source>
</evidence>
<dbReference type="InterPro" id="IPR006140">
    <property type="entry name" value="D-isomer_DH_NAD-bd"/>
</dbReference>
<dbReference type="InterPro" id="IPR058205">
    <property type="entry name" value="D-LDH-like"/>
</dbReference>
<dbReference type="PROSITE" id="PS00670">
    <property type="entry name" value="D_2_HYDROXYACID_DH_2"/>
    <property type="match status" value="1"/>
</dbReference>
<dbReference type="SUPFAM" id="SSF52283">
    <property type="entry name" value="Formate/glycerate dehydrogenase catalytic domain-like"/>
    <property type="match status" value="1"/>
</dbReference>
<dbReference type="CDD" id="cd12183">
    <property type="entry name" value="LDH_like_2"/>
    <property type="match status" value="1"/>
</dbReference>
<dbReference type="RefSeq" id="WP_139002349.1">
    <property type="nucleotide sequence ID" value="NZ_BAABAV010000002.1"/>
</dbReference>
<dbReference type="PROSITE" id="PS00671">
    <property type="entry name" value="D_2_HYDROXYACID_DH_3"/>
    <property type="match status" value="1"/>
</dbReference>
<evidence type="ECO:0000313" key="7">
    <source>
        <dbReference type="EMBL" id="GAA4269964.1"/>
    </source>
</evidence>
<protein>
    <submittedName>
        <fullName evidence="7">D-lactate dehydrogenase</fullName>
    </submittedName>
</protein>
<accession>A0ABP8ECN5</accession>
<dbReference type="Pfam" id="PF00389">
    <property type="entry name" value="2-Hacid_dh"/>
    <property type="match status" value="1"/>
</dbReference>
<dbReference type="InterPro" id="IPR036291">
    <property type="entry name" value="NAD(P)-bd_dom_sf"/>
</dbReference>
<dbReference type="PANTHER" id="PTHR43026">
    <property type="entry name" value="2-HYDROXYACID DEHYDROGENASE HOMOLOG 1-RELATED"/>
    <property type="match status" value="1"/>
</dbReference>
<dbReference type="Pfam" id="PF02826">
    <property type="entry name" value="2-Hacid_dh_C"/>
    <property type="match status" value="1"/>
</dbReference>
<keyword evidence="3" id="KW-0520">NAD</keyword>
<dbReference type="InterPro" id="IPR029752">
    <property type="entry name" value="D-isomer_DH_CS1"/>
</dbReference>
<name>A0ABP8ECN5_9FLAO</name>
<organism evidence="7 8">
    <name type="scientific">Hyunsoonleella aestuarii</name>
    <dbReference type="NCBI Taxonomy" id="912802"/>
    <lineage>
        <taxon>Bacteria</taxon>
        <taxon>Pseudomonadati</taxon>
        <taxon>Bacteroidota</taxon>
        <taxon>Flavobacteriia</taxon>
        <taxon>Flavobacteriales</taxon>
        <taxon>Flavobacteriaceae</taxon>
    </lineage>
</organism>
<dbReference type="PROSITE" id="PS00065">
    <property type="entry name" value="D_2_HYDROXYACID_DH_1"/>
    <property type="match status" value="1"/>
</dbReference>
<evidence type="ECO:0000259" key="5">
    <source>
        <dbReference type="Pfam" id="PF00389"/>
    </source>
</evidence>
<evidence type="ECO:0000256" key="1">
    <source>
        <dbReference type="ARBA" id="ARBA00005854"/>
    </source>
</evidence>
<dbReference type="InterPro" id="IPR006139">
    <property type="entry name" value="D-isomer_2_OHA_DH_cat_dom"/>
</dbReference>
<evidence type="ECO:0000256" key="3">
    <source>
        <dbReference type="ARBA" id="ARBA00023027"/>
    </source>
</evidence>
<dbReference type="InterPro" id="IPR029753">
    <property type="entry name" value="D-isomer_DH_CS"/>
</dbReference>
<evidence type="ECO:0000256" key="4">
    <source>
        <dbReference type="RuleBase" id="RU003719"/>
    </source>
</evidence>
<feature type="domain" description="D-isomer specific 2-hydroxyacid dehydrogenase catalytic" evidence="5">
    <location>
        <begin position="3"/>
        <end position="327"/>
    </location>
</feature>
<gene>
    <name evidence="7" type="primary">ldhA</name>
    <name evidence="7" type="ORF">GCM10022257_20650</name>
</gene>
<keyword evidence="2 4" id="KW-0560">Oxidoreductase</keyword>
<dbReference type="EMBL" id="BAABAV010000002">
    <property type="protein sequence ID" value="GAA4269964.1"/>
    <property type="molecule type" value="Genomic_DNA"/>
</dbReference>
<dbReference type="Gene3D" id="3.40.50.720">
    <property type="entry name" value="NAD(P)-binding Rossmann-like Domain"/>
    <property type="match status" value="2"/>
</dbReference>
<evidence type="ECO:0000256" key="2">
    <source>
        <dbReference type="ARBA" id="ARBA00023002"/>
    </source>
</evidence>
<sequence length="339" mass="37761">MKVLVYSAKPFEIPYLEAANNGRHQLTFIKNALSSETAIKAIGYKAISMFSSDDASNNVLEKLKDFGVKFVTLRSVGHDNINLFSANSFGIKVANVPAYSPNAIAEHAVAILMSLNRKLNLSNERVKKFNFDLNNLIGFDLNNKTVGILGTGKIGSVMTKIMFGFGCNLLGFDINPNKFLSINYNLKYVSLEEVFKESDIISIHLPLNTETHHLIDKKALDLMKSNCIIVNTARGAVINTKDMIEALEKKHVLGLAMDVYEHERGVFFKDCSLNIPKDDFLIKLNAFPNVIITGHQAFLTDEALNNIAETTIYNLDCWNKNKSSENELHINLPKSKASN</sequence>